<dbReference type="Gene3D" id="1.10.10.10">
    <property type="entry name" value="Winged helix-like DNA-binding domain superfamily/Winged helix DNA-binding domain"/>
    <property type="match status" value="1"/>
</dbReference>
<dbReference type="SMART" id="SM00418">
    <property type="entry name" value="HTH_ARSR"/>
    <property type="match status" value="1"/>
</dbReference>
<gene>
    <name evidence="2" type="ORF">NDR86_36845</name>
</gene>
<accession>A0A9X2EEW4</accession>
<dbReference type="InterPro" id="IPR036388">
    <property type="entry name" value="WH-like_DNA-bd_sf"/>
</dbReference>
<sequence length="102" mass="11290">MSNVLPEPSTEELEMVQILAALADPARLTLAKYLYSASQPVECGVAGKSVDLRPATLSHHYRILREAGLTRTFVEGRCRLLELRRADLDQRFPGLLDAVLAN</sequence>
<dbReference type="GO" id="GO:0003700">
    <property type="term" value="F:DNA-binding transcription factor activity"/>
    <property type="evidence" value="ECO:0007669"/>
    <property type="project" value="InterPro"/>
</dbReference>
<dbReference type="PROSITE" id="PS50987">
    <property type="entry name" value="HTH_ARSR_2"/>
    <property type="match status" value="1"/>
</dbReference>
<protein>
    <submittedName>
        <fullName evidence="2">Helix-turn-helix domain-containing protein</fullName>
    </submittedName>
</protein>
<dbReference type="InterPro" id="IPR011991">
    <property type="entry name" value="ArsR-like_HTH"/>
</dbReference>
<evidence type="ECO:0000313" key="2">
    <source>
        <dbReference type="EMBL" id="MCM6779060.1"/>
    </source>
</evidence>
<dbReference type="EMBL" id="JAMRXG010000036">
    <property type="protein sequence ID" value="MCM6779060.1"/>
    <property type="molecule type" value="Genomic_DNA"/>
</dbReference>
<dbReference type="CDD" id="cd00090">
    <property type="entry name" value="HTH_ARSR"/>
    <property type="match status" value="1"/>
</dbReference>
<feature type="domain" description="HTH arsR-type" evidence="1">
    <location>
        <begin position="7"/>
        <end position="102"/>
    </location>
</feature>
<evidence type="ECO:0000313" key="3">
    <source>
        <dbReference type="Proteomes" id="UP001139157"/>
    </source>
</evidence>
<dbReference type="RefSeq" id="WP_251918908.1">
    <property type="nucleotide sequence ID" value="NZ_JAMRXG010000036.1"/>
</dbReference>
<dbReference type="InterPro" id="IPR001845">
    <property type="entry name" value="HTH_ArsR_DNA-bd_dom"/>
</dbReference>
<keyword evidence="3" id="KW-1185">Reference proteome</keyword>
<dbReference type="Proteomes" id="UP001139157">
    <property type="component" value="Unassembled WGS sequence"/>
</dbReference>
<evidence type="ECO:0000259" key="1">
    <source>
        <dbReference type="PROSITE" id="PS50987"/>
    </source>
</evidence>
<proteinExistence type="predicted"/>
<reference evidence="2" key="1">
    <citation type="submission" date="2022-06" db="EMBL/GenBank/DDBJ databases">
        <title>Novel species in genus nocardia.</title>
        <authorList>
            <person name="Li F."/>
        </authorList>
    </citation>
    <scope>NUCLEOTIDE SEQUENCE</scope>
    <source>
        <strain evidence="2">CDC141</strain>
    </source>
</reference>
<dbReference type="AlphaFoldDB" id="A0A9X2EEW4"/>
<name>A0A9X2EEW4_9NOCA</name>
<dbReference type="InterPro" id="IPR036390">
    <property type="entry name" value="WH_DNA-bd_sf"/>
</dbReference>
<comment type="caution">
    <text evidence="2">The sequence shown here is derived from an EMBL/GenBank/DDBJ whole genome shotgun (WGS) entry which is preliminary data.</text>
</comment>
<organism evidence="2 3">
    <name type="scientific">Nocardia pulmonis</name>
    <dbReference type="NCBI Taxonomy" id="2951408"/>
    <lineage>
        <taxon>Bacteria</taxon>
        <taxon>Bacillati</taxon>
        <taxon>Actinomycetota</taxon>
        <taxon>Actinomycetes</taxon>
        <taxon>Mycobacteriales</taxon>
        <taxon>Nocardiaceae</taxon>
        <taxon>Nocardia</taxon>
    </lineage>
</organism>
<dbReference type="SUPFAM" id="SSF46785">
    <property type="entry name" value="Winged helix' DNA-binding domain"/>
    <property type="match status" value="1"/>
</dbReference>
<dbReference type="PRINTS" id="PR00778">
    <property type="entry name" value="HTHARSR"/>
</dbReference>